<accession>A0A1E8FJV6</accession>
<evidence type="ECO:0000313" key="3">
    <source>
        <dbReference type="Proteomes" id="UP000176037"/>
    </source>
</evidence>
<dbReference type="Pfam" id="PF01738">
    <property type="entry name" value="DLH"/>
    <property type="match status" value="1"/>
</dbReference>
<dbReference type="STRING" id="1856405.BFC17_08765"/>
<dbReference type="EMBL" id="MJIC01000002">
    <property type="protein sequence ID" value="OFI36205.1"/>
    <property type="molecule type" value="Genomic_DNA"/>
</dbReference>
<keyword evidence="3" id="KW-1185">Reference proteome</keyword>
<sequence>MSDKYQTTTLNAADGHTFNLSVLSTQQPSKGAVVVLQEVFGITNNIYAVGEEFAAAGFTVVIPHLFDRIQTQLVVPYTDVKQGVDYVTSLDPQQTLMDISAAVEYAKQFGAVATVGYCWGGSLAFRSAVEFPVKASIAYYGGQIANMCEQQPEAPVQYHFGKLDKFIPAEDVAKIRAAQPDGEIYEYDADHGFSCNERASFDAEAHQLAFSRSVAFLSEHL</sequence>
<dbReference type="InterPro" id="IPR002925">
    <property type="entry name" value="Dienelactn_hydro"/>
</dbReference>
<dbReference type="GO" id="GO:0016787">
    <property type="term" value="F:hydrolase activity"/>
    <property type="evidence" value="ECO:0007669"/>
    <property type="project" value="InterPro"/>
</dbReference>
<feature type="domain" description="Dienelactone hydrolase" evidence="1">
    <location>
        <begin position="26"/>
        <end position="220"/>
    </location>
</feature>
<gene>
    <name evidence="2" type="ORF">BFC17_08765</name>
</gene>
<evidence type="ECO:0000259" key="1">
    <source>
        <dbReference type="Pfam" id="PF01738"/>
    </source>
</evidence>
<evidence type="ECO:0000313" key="2">
    <source>
        <dbReference type="EMBL" id="OFI36205.1"/>
    </source>
</evidence>
<organism evidence="2 3">
    <name type="scientific">Alteromonas lipolytica</name>
    <dbReference type="NCBI Taxonomy" id="1856405"/>
    <lineage>
        <taxon>Bacteria</taxon>
        <taxon>Pseudomonadati</taxon>
        <taxon>Pseudomonadota</taxon>
        <taxon>Gammaproteobacteria</taxon>
        <taxon>Alteromonadales</taxon>
        <taxon>Alteromonadaceae</taxon>
        <taxon>Alteromonas/Salinimonas group</taxon>
        <taxon>Alteromonas</taxon>
    </lineage>
</organism>
<protein>
    <recommendedName>
        <fullName evidence="1">Dienelactone hydrolase domain-containing protein</fullName>
    </recommendedName>
</protein>
<dbReference type="OrthoDB" id="9787933at2"/>
<dbReference type="InterPro" id="IPR051049">
    <property type="entry name" value="Dienelactone_hydrolase-like"/>
</dbReference>
<dbReference type="PANTHER" id="PTHR46623">
    <property type="entry name" value="CARBOXYMETHYLENEBUTENOLIDASE-RELATED"/>
    <property type="match status" value="1"/>
</dbReference>
<dbReference type="RefSeq" id="WP_070174612.1">
    <property type="nucleotide sequence ID" value="NZ_BMJR01000007.1"/>
</dbReference>
<dbReference type="PANTHER" id="PTHR46623:SF6">
    <property type="entry name" value="ALPHA_BETA-HYDROLASES SUPERFAMILY PROTEIN"/>
    <property type="match status" value="1"/>
</dbReference>
<dbReference type="Proteomes" id="UP000176037">
    <property type="component" value="Unassembled WGS sequence"/>
</dbReference>
<name>A0A1E8FJV6_9ALTE</name>
<dbReference type="SUPFAM" id="SSF53474">
    <property type="entry name" value="alpha/beta-Hydrolases"/>
    <property type="match status" value="1"/>
</dbReference>
<proteinExistence type="predicted"/>
<dbReference type="InterPro" id="IPR029058">
    <property type="entry name" value="AB_hydrolase_fold"/>
</dbReference>
<reference evidence="2 3" key="1">
    <citation type="submission" date="2016-09" db="EMBL/GenBank/DDBJ databases">
        <title>Alteromonas lipolytica, a new species isolated from sea water.</title>
        <authorList>
            <person name="Wu Y.-H."/>
            <person name="Cheng H."/>
            <person name="Xu X.-W."/>
        </authorList>
    </citation>
    <scope>NUCLEOTIDE SEQUENCE [LARGE SCALE GENOMIC DNA]</scope>
    <source>
        <strain evidence="2 3">JW12</strain>
    </source>
</reference>
<dbReference type="AlphaFoldDB" id="A0A1E8FJV6"/>
<comment type="caution">
    <text evidence="2">The sequence shown here is derived from an EMBL/GenBank/DDBJ whole genome shotgun (WGS) entry which is preliminary data.</text>
</comment>
<dbReference type="Gene3D" id="3.40.50.1820">
    <property type="entry name" value="alpha/beta hydrolase"/>
    <property type="match status" value="1"/>
</dbReference>